<evidence type="ECO:0000313" key="3">
    <source>
        <dbReference type="Proteomes" id="UP000664132"/>
    </source>
</evidence>
<dbReference type="EMBL" id="JAFJYH010000045">
    <property type="protein sequence ID" value="KAG4422704.1"/>
    <property type="molecule type" value="Genomic_DNA"/>
</dbReference>
<protein>
    <recommendedName>
        <fullName evidence="1">2EXR domain-containing protein</fullName>
    </recommendedName>
</protein>
<accession>A0A8H7WDA1</accession>
<keyword evidence="3" id="KW-1185">Reference proteome</keyword>
<comment type="caution">
    <text evidence="2">The sequence shown here is derived from an EMBL/GenBank/DDBJ whole genome shotgun (WGS) entry which is preliminary data.</text>
</comment>
<dbReference type="AlphaFoldDB" id="A0A8H7WDA1"/>
<dbReference type="PANTHER" id="PTHR35910:SF1">
    <property type="entry name" value="2EXR DOMAIN-CONTAINING PROTEIN"/>
    <property type="match status" value="1"/>
</dbReference>
<evidence type="ECO:0000259" key="1">
    <source>
        <dbReference type="Pfam" id="PF20150"/>
    </source>
</evidence>
<name>A0A8H7WDA1_9HELO</name>
<reference evidence="2" key="1">
    <citation type="submission" date="2021-02" db="EMBL/GenBank/DDBJ databases">
        <title>Genome sequence Cadophora malorum strain M34.</title>
        <authorList>
            <person name="Stefanovic E."/>
            <person name="Vu D."/>
            <person name="Scully C."/>
            <person name="Dijksterhuis J."/>
            <person name="Roader J."/>
            <person name="Houbraken J."/>
        </authorList>
    </citation>
    <scope>NUCLEOTIDE SEQUENCE</scope>
    <source>
        <strain evidence="2">M34</strain>
    </source>
</reference>
<dbReference type="OrthoDB" id="3472253at2759"/>
<dbReference type="Proteomes" id="UP000664132">
    <property type="component" value="Unassembled WGS sequence"/>
</dbReference>
<evidence type="ECO:0000313" key="2">
    <source>
        <dbReference type="EMBL" id="KAG4422704.1"/>
    </source>
</evidence>
<sequence length="331" mass="38395">MEPATTLHSFKDLPNEIKHQIWTYTCKQEARDNARIQQIAKNPLDEVRSISKPLNLRILAQRRYRVPSLLHVCRDSRTEAKCHWSLWRCAEPLSFCDDGTFIYVSKEYDTFYFADGGPADFWILSSFVGLPEDILDDDDDDDPKKVEKLWRECAKDINHFAVDWWCWLEATTFCDWTWMGGFGLSEKGDLTIVIKNPNDPGAIPHFPPFVETRLKEVTPGTIRAKAVDTILTHIKYKEIKEEFPHDTQTVKLKKPADEDNCCVPALRALAVVGPNDDENSKADEEYLEIVTRQARIHRVKHDKRNLIHEERTLAREIKEMEIQLPTFLLVS</sequence>
<feature type="domain" description="2EXR" evidence="1">
    <location>
        <begin position="8"/>
        <end position="111"/>
    </location>
</feature>
<dbReference type="InterPro" id="IPR045518">
    <property type="entry name" value="2EXR"/>
</dbReference>
<gene>
    <name evidence="2" type="ORF">IFR04_004182</name>
</gene>
<organism evidence="2 3">
    <name type="scientific">Cadophora malorum</name>
    <dbReference type="NCBI Taxonomy" id="108018"/>
    <lineage>
        <taxon>Eukaryota</taxon>
        <taxon>Fungi</taxon>
        <taxon>Dikarya</taxon>
        <taxon>Ascomycota</taxon>
        <taxon>Pezizomycotina</taxon>
        <taxon>Leotiomycetes</taxon>
        <taxon>Helotiales</taxon>
        <taxon>Ploettnerulaceae</taxon>
        <taxon>Cadophora</taxon>
    </lineage>
</organism>
<dbReference type="Pfam" id="PF20150">
    <property type="entry name" value="2EXR"/>
    <property type="match status" value="1"/>
</dbReference>
<dbReference type="PANTHER" id="PTHR35910">
    <property type="entry name" value="2EXR DOMAIN-CONTAINING PROTEIN"/>
    <property type="match status" value="1"/>
</dbReference>
<proteinExistence type="predicted"/>